<dbReference type="GO" id="GO:0005737">
    <property type="term" value="C:cytoplasm"/>
    <property type="evidence" value="ECO:0007669"/>
    <property type="project" value="TreeGrafter"/>
</dbReference>
<proteinExistence type="inferred from homology"/>
<keyword evidence="7" id="KW-1185">Reference proteome</keyword>
<feature type="region of interest" description="Disordered" evidence="4">
    <location>
        <begin position="1"/>
        <end position="49"/>
    </location>
</feature>
<keyword evidence="2" id="KW-0646">Protease inhibitor</keyword>
<reference evidence="6" key="1">
    <citation type="submission" date="2021-06" db="EMBL/GenBank/DDBJ databases">
        <authorList>
            <person name="Hodson N. C."/>
            <person name="Mongue J. A."/>
            <person name="Jaron S. K."/>
        </authorList>
    </citation>
    <scope>NUCLEOTIDE SEQUENCE</scope>
</reference>
<evidence type="ECO:0000256" key="1">
    <source>
        <dbReference type="ARBA" id="ARBA00009403"/>
    </source>
</evidence>
<dbReference type="InterPro" id="IPR000010">
    <property type="entry name" value="Cystatin_dom"/>
</dbReference>
<evidence type="ECO:0000256" key="2">
    <source>
        <dbReference type="ARBA" id="ARBA00022690"/>
    </source>
</evidence>
<evidence type="ECO:0000256" key="3">
    <source>
        <dbReference type="ARBA" id="ARBA00022704"/>
    </source>
</evidence>
<dbReference type="AlphaFoldDB" id="A0A8J2KJ12"/>
<feature type="domain" description="Cystatin" evidence="5">
    <location>
        <begin position="201"/>
        <end position="310"/>
    </location>
</feature>
<dbReference type="PANTHER" id="PTHR46186">
    <property type="entry name" value="CYSTATIN"/>
    <property type="match status" value="1"/>
</dbReference>
<feature type="domain" description="Cystatin" evidence="5">
    <location>
        <begin position="61"/>
        <end position="170"/>
    </location>
</feature>
<dbReference type="Pfam" id="PF00031">
    <property type="entry name" value="Cystatin"/>
    <property type="match status" value="2"/>
</dbReference>
<feature type="compositionally biased region" description="Acidic residues" evidence="4">
    <location>
        <begin position="1"/>
        <end position="10"/>
    </location>
</feature>
<feature type="non-terminal residue" evidence="6">
    <location>
        <position position="320"/>
    </location>
</feature>
<feature type="compositionally biased region" description="Basic and acidic residues" evidence="4">
    <location>
        <begin position="33"/>
        <end position="49"/>
    </location>
</feature>
<sequence>MESNDINEDERESRTQDYDPSFLDEILGPDYFDDMKKTDTKKEAGENKDSVETEIVTEKAFCLGCESNVNVEDPKIKDIAMFAFNTYASNSGSDKAQTFVKVTKAKTQVVAGSKYTLTILAGYLNCSQDAYVTTPGECAADYDRDTFLCDFVILEQPWANTKKVLSSVCHEKDFEDVTESEMLPEAVSRRKREVEVTTENNNIGKLRAADEDDEYLRGMANYALEQLDEIDADNEARLLVDMLSVKKQTVSGWLYHLKLRVAQTTCEEGKGKTLNDCRTKIQLPFVICNVKVLVQPWQTVTKKVTESQCFPEKMKASKKL</sequence>
<dbReference type="GO" id="GO:0004869">
    <property type="term" value="F:cysteine-type endopeptidase inhibitor activity"/>
    <property type="evidence" value="ECO:0007669"/>
    <property type="project" value="UniProtKB-KW"/>
</dbReference>
<dbReference type="GO" id="GO:0031982">
    <property type="term" value="C:vesicle"/>
    <property type="evidence" value="ECO:0007669"/>
    <property type="project" value="TreeGrafter"/>
</dbReference>
<organism evidence="6 7">
    <name type="scientific">Allacma fusca</name>
    <dbReference type="NCBI Taxonomy" id="39272"/>
    <lineage>
        <taxon>Eukaryota</taxon>
        <taxon>Metazoa</taxon>
        <taxon>Ecdysozoa</taxon>
        <taxon>Arthropoda</taxon>
        <taxon>Hexapoda</taxon>
        <taxon>Collembola</taxon>
        <taxon>Symphypleona</taxon>
        <taxon>Sminthuridae</taxon>
        <taxon>Allacma</taxon>
    </lineage>
</organism>
<name>A0A8J2KJ12_9HEXA</name>
<protein>
    <recommendedName>
        <fullName evidence="5">Cystatin domain-containing protein</fullName>
    </recommendedName>
</protein>
<keyword evidence="3" id="KW-0789">Thiol protease inhibitor</keyword>
<evidence type="ECO:0000313" key="7">
    <source>
        <dbReference type="Proteomes" id="UP000708208"/>
    </source>
</evidence>
<evidence type="ECO:0000259" key="5">
    <source>
        <dbReference type="SMART" id="SM00043"/>
    </source>
</evidence>
<dbReference type="SMART" id="SM00043">
    <property type="entry name" value="CY"/>
    <property type="match status" value="2"/>
</dbReference>
<dbReference type="CDD" id="cd00042">
    <property type="entry name" value="CY"/>
    <property type="match status" value="2"/>
</dbReference>
<comment type="caution">
    <text evidence="6">The sequence shown here is derived from an EMBL/GenBank/DDBJ whole genome shotgun (WGS) entry which is preliminary data.</text>
</comment>
<evidence type="ECO:0000313" key="6">
    <source>
        <dbReference type="EMBL" id="CAG7817973.1"/>
    </source>
</evidence>
<accession>A0A8J2KJ12</accession>
<gene>
    <name evidence="6" type="ORF">AFUS01_LOCUS28508</name>
</gene>
<dbReference type="PANTHER" id="PTHR46186:SF2">
    <property type="entry name" value="CYSTATIN"/>
    <property type="match status" value="1"/>
</dbReference>
<dbReference type="EMBL" id="CAJVCH010408311">
    <property type="protein sequence ID" value="CAG7817973.1"/>
    <property type="molecule type" value="Genomic_DNA"/>
</dbReference>
<comment type="similarity">
    <text evidence="1">Belongs to the cystatin family.</text>
</comment>
<dbReference type="OrthoDB" id="6357437at2759"/>
<evidence type="ECO:0000256" key="4">
    <source>
        <dbReference type="SAM" id="MobiDB-lite"/>
    </source>
</evidence>
<dbReference type="Proteomes" id="UP000708208">
    <property type="component" value="Unassembled WGS sequence"/>
</dbReference>
<dbReference type="GO" id="GO:0005615">
    <property type="term" value="C:extracellular space"/>
    <property type="evidence" value="ECO:0007669"/>
    <property type="project" value="TreeGrafter"/>
</dbReference>
<dbReference type="PROSITE" id="PS00287">
    <property type="entry name" value="CYSTATIN"/>
    <property type="match status" value="1"/>
</dbReference>
<dbReference type="InterPro" id="IPR018073">
    <property type="entry name" value="Prot_inh_cystat_CS"/>
</dbReference>